<accession>A0A6J8C9F5</accession>
<evidence type="ECO:0000256" key="2">
    <source>
        <dbReference type="ARBA" id="ARBA00012156"/>
    </source>
</evidence>
<evidence type="ECO:0000256" key="9">
    <source>
        <dbReference type="ARBA" id="ARBA00048117"/>
    </source>
</evidence>
<dbReference type="InterPro" id="IPR000905">
    <property type="entry name" value="Gcp-like_dom"/>
</dbReference>
<comment type="cofactor">
    <cofactor evidence="10">
        <name>a divalent metal cation</name>
        <dbReference type="ChEBI" id="CHEBI:60240"/>
    </cofactor>
    <text evidence="10">Binds 1 divalent metal cation per subunit.</text>
</comment>
<dbReference type="NCBIfam" id="TIGR00329">
    <property type="entry name" value="gcp_kae1"/>
    <property type="match status" value="1"/>
</dbReference>
<dbReference type="GO" id="GO:0046872">
    <property type="term" value="F:metal ion binding"/>
    <property type="evidence" value="ECO:0007669"/>
    <property type="project" value="UniProtKB-KW"/>
</dbReference>
<evidence type="ECO:0000256" key="4">
    <source>
        <dbReference type="ARBA" id="ARBA00022694"/>
    </source>
</evidence>
<evidence type="ECO:0000313" key="13">
    <source>
        <dbReference type="Proteomes" id="UP000507470"/>
    </source>
</evidence>
<evidence type="ECO:0000259" key="11">
    <source>
        <dbReference type="Pfam" id="PF00814"/>
    </source>
</evidence>
<dbReference type="InterPro" id="IPR017861">
    <property type="entry name" value="KAE1/TsaD"/>
</dbReference>
<organism evidence="12 13">
    <name type="scientific">Mytilus coruscus</name>
    <name type="common">Sea mussel</name>
    <dbReference type="NCBI Taxonomy" id="42192"/>
    <lineage>
        <taxon>Eukaryota</taxon>
        <taxon>Metazoa</taxon>
        <taxon>Spiralia</taxon>
        <taxon>Lophotrochozoa</taxon>
        <taxon>Mollusca</taxon>
        <taxon>Bivalvia</taxon>
        <taxon>Autobranchia</taxon>
        <taxon>Pteriomorphia</taxon>
        <taxon>Mytilida</taxon>
        <taxon>Mytiloidea</taxon>
        <taxon>Mytilidae</taxon>
        <taxon>Mytilinae</taxon>
        <taxon>Mytilus</taxon>
    </lineage>
</organism>
<evidence type="ECO:0000313" key="12">
    <source>
        <dbReference type="EMBL" id="CAC5391734.1"/>
    </source>
</evidence>
<keyword evidence="8 10" id="KW-0012">Acyltransferase</keyword>
<dbReference type="PANTHER" id="PTHR11735:SF6">
    <property type="entry name" value="TRNA N6-ADENOSINE THREONYLCARBAMOYLTRANSFERASE, MITOCHONDRIAL"/>
    <property type="match status" value="1"/>
</dbReference>
<dbReference type="EC" id="2.3.1.234" evidence="2"/>
<gene>
    <name evidence="12" type="ORF">MCOR_26728</name>
</gene>
<comment type="similarity">
    <text evidence="10">Belongs to the KAE1 / TsaD family.</text>
</comment>
<evidence type="ECO:0000256" key="10">
    <source>
        <dbReference type="HAMAP-Rule" id="MF_03179"/>
    </source>
</evidence>
<evidence type="ECO:0000256" key="7">
    <source>
        <dbReference type="ARBA" id="ARBA00023128"/>
    </source>
</evidence>
<dbReference type="PANTHER" id="PTHR11735">
    <property type="entry name" value="TRNA N6-ADENOSINE THREONYLCARBAMOYLTRANSFERASE"/>
    <property type="match status" value="1"/>
</dbReference>
<dbReference type="Proteomes" id="UP000507470">
    <property type="component" value="Unassembled WGS sequence"/>
</dbReference>
<evidence type="ECO:0000256" key="3">
    <source>
        <dbReference type="ARBA" id="ARBA00022679"/>
    </source>
</evidence>
<dbReference type="GO" id="GO:0005739">
    <property type="term" value="C:mitochondrion"/>
    <property type="evidence" value="ECO:0007669"/>
    <property type="project" value="UniProtKB-SubCell"/>
</dbReference>
<dbReference type="SUPFAM" id="SSF53067">
    <property type="entry name" value="Actin-like ATPase domain"/>
    <property type="match status" value="1"/>
</dbReference>
<dbReference type="OrthoDB" id="10259622at2759"/>
<dbReference type="InterPro" id="IPR022450">
    <property type="entry name" value="TsaD"/>
</dbReference>
<reference evidence="12 13" key="1">
    <citation type="submission" date="2020-06" db="EMBL/GenBank/DDBJ databases">
        <authorList>
            <person name="Li R."/>
            <person name="Bekaert M."/>
        </authorList>
    </citation>
    <scope>NUCLEOTIDE SEQUENCE [LARGE SCALE GENOMIC DNA]</scope>
    <source>
        <strain evidence="13">wild</strain>
    </source>
</reference>
<keyword evidence="13" id="KW-1185">Reference proteome</keyword>
<keyword evidence="3 10" id="KW-0808">Transferase</keyword>
<proteinExistence type="inferred from homology"/>
<keyword evidence="6" id="KW-0809">Transit peptide</keyword>
<dbReference type="EMBL" id="CACVKT020004826">
    <property type="protein sequence ID" value="CAC5391734.1"/>
    <property type="molecule type" value="Genomic_DNA"/>
</dbReference>
<dbReference type="FunFam" id="3.30.420.40:FF:000083">
    <property type="entry name" value="Probable tRNA N6-adenosine threonylcarbamoyltransferase, mitochondrial"/>
    <property type="match status" value="1"/>
</dbReference>
<dbReference type="AlphaFoldDB" id="A0A6J8C9F5"/>
<dbReference type="HAMAP" id="MF_01445">
    <property type="entry name" value="TsaD"/>
    <property type="match status" value="1"/>
</dbReference>
<name>A0A6J8C9F5_MYTCO</name>
<comment type="subunit">
    <text evidence="10">Homodimer.</text>
</comment>
<dbReference type="NCBIfam" id="TIGR03723">
    <property type="entry name" value="T6A_TsaD_YgjD"/>
    <property type="match status" value="1"/>
</dbReference>
<comment type="catalytic activity">
    <reaction evidence="9 10">
        <text>L-threonylcarbamoyladenylate + adenosine(37) in tRNA = N(6)-L-threonylcarbamoyladenosine(37) in tRNA + AMP + H(+)</text>
        <dbReference type="Rhea" id="RHEA:37059"/>
        <dbReference type="Rhea" id="RHEA-COMP:10162"/>
        <dbReference type="Rhea" id="RHEA-COMP:10163"/>
        <dbReference type="ChEBI" id="CHEBI:15378"/>
        <dbReference type="ChEBI" id="CHEBI:73682"/>
        <dbReference type="ChEBI" id="CHEBI:74411"/>
        <dbReference type="ChEBI" id="CHEBI:74418"/>
        <dbReference type="ChEBI" id="CHEBI:456215"/>
        <dbReference type="EC" id="2.3.1.234"/>
    </reaction>
</comment>
<evidence type="ECO:0000256" key="1">
    <source>
        <dbReference type="ARBA" id="ARBA00004173"/>
    </source>
</evidence>
<sequence length="417" mass="45969">MFTFSRLTYLRNIIGKAKKNKTLDACVRVISLRKVGTHPRLVLGIETSCDDTGAAVVDDKGNIYGDALNSQTKVHVDHGGIIPSVAQDLHKENIDTVVQEALKSANVVLQDLEAIAVTTKPGLALSLRVGLEYAKELVKKSGKPMIPIHHMEAHALTVRLLRKVDFPYLVFLMSGGHCLLAVANDIDDFDMLGTSLDEAPGDCIDKTARSLGLKNLPQCEGLSGGGAIEMLAKHGDPLSFPVPHVMTHYRDCDFSFTGLKTYFKRLIHDEATRQDLTDGQLLCNVSDVCAALQYALTYTLCRKLQRAFMYSELKGLLPEQKRVLVASGGVASNQYIRRGLTQVCDMFSCQLICPPPHLCTDNGIMIAWNGMEKLMAGKGIAEDPMSVRFEPKFPFGIDRRDDVRLMNIKLPKLKLKS</sequence>
<keyword evidence="5 10" id="KW-0479">Metal-binding</keyword>
<dbReference type="Pfam" id="PF00814">
    <property type="entry name" value="TsaD"/>
    <property type="match status" value="1"/>
</dbReference>
<keyword evidence="7 10" id="KW-0496">Mitochondrion</keyword>
<evidence type="ECO:0000256" key="8">
    <source>
        <dbReference type="ARBA" id="ARBA00023315"/>
    </source>
</evidence>
<dbReference type="GO" id="GO:0002949">
    <property type="term" value="P:tRNA threonylcarbamoyladenosine modification"/>
    <property type="evidence" value="ECO:0007669"/>
    <property type="project" value="UniProtKB-UniRule"/>
</dbReference>
<feature type="domain" description="Gcp-like" evidence="11">
    <location>
        <begin position="63"/>
        <end position="368"/>
    </location>
</feature>
<evidence type="ECO:0000256" key="5">
    <source>
        <dbReference type="ARBA" id="ARBA00022723"/>
    </source>
</evidence>
<dbReference type="GO" id="GO:0061711">
    <property type="term" value="F:tRNA N(6)-L-threonylcarbamoyladenine synthase activity"/>
    <property type="evidence" value="ECO:0007669"/>
    <property type="project" value="UniProtKB-EC"/>
</dbReference>
<keyword evidence="4 10" id="KW-0819">tRNA processing</keyword>
<protein>
    <recommendedName>
        <fullName evidence="2">N(6)-L-threonylcarbamoyladenine synthase</fullName>
        <ecNumber evidence="2">2.3.1.234</ecNumber>
    </recommendedName>
</protein>
<dbReference type="Gene3D" id="3.30.420.40">
    <property type="match status" value="2"/>
</dbReference>
<evidence type="ECO:0000256" key="6">
    <source>
        <dbReference type="ARBA" id="ARBA00022946"/>
    </source>
</evidence>
<dbReference type="InterPro" id="IPR043129">
    <property type="entry name" value="ATPase_NBD"/>
</dbReference>
<dbReference type="CDD" id="cd24134">
    <property type="entry name" value="ASKHA_NBD_OSGEPL1_QRI7_euk"/>
    <property type="match status" value="1"/>
</dbReference>
<dbReference type="PRINTS" id="PR00789">
    <property type="entry name" value="OSIALOPTASE"/>
</dbReference>
<comment type="subcellular location">
    <subcellularLocation>
        <location evidence="1 10">Mitochondrion</location>
    </subcellularLocation>
</comment>
<comment type="function">
    <text evidence="10">Required for the formation of a threonylcarbamoyl group on adenosine at position 37 (t(6)A37) in mitochondrial tRNAs that read codons beginning with adenine. Probably involved in the transfer of the threonylcarbamoyl moiety of threonylcarbamoyl-AMP (TC-AMP) to the N6 group of A37. Involved in mitochondrial genome maintenance.</text>
</comment>